<gene>
    <name evidence="2" type="ORF">CSOJ01_07286</name>
</gene>
<evidence type="ECO:0000256" key="1">
    <source>
        <dbReference type="SAM" id="MobiDB-lite"/>
    </source>
</evidence>
<dbReference type="Proteomes" id="UP000652219">
    <property type="component" value="Unassembled WGS sequence"/>
</dbReference>
<reference evidence="2 3" key="1">
    <citation type="journal article" date="2020" name="Phytopathology">
        <title>Genome Sequence Resources of Colletotrichum truncatum, C. plurivorum, C. musicola, and C. sojae: Four Species Pathogenic to Soybean (Glycine max).</title>
        <authorList>
            <person name="Rogerio F."/>
            <person name="Boufleur T.R."/>
            <person name="Ciampi-Guillardi M."/>
            <person name="Sukno S.A."/>
            <person name="Thon M.R."/>
            <person name="Massola Junior N.S."/>
            <person name="Baroncelli R."/>
        </authorList>
    </citation>
    <scope>NUCLEOTIDE SEQUENCE [LARGE SCALE GENOMIC DNA]</scope>
    <source>
        <strain evidence="2 3">LFN0009</strain>
    </source>
</reference>
<feature type="region of interest" description="Disordered" evidence="1">
    <location>
        <begin position="51"/>
        <end position="76"/>
    </location>
</feature>
<organism evidence="2 3">
    <name type="scientific">Colletotrichum sojae</name>
    <dbReference type="NCBI Taxonomy" id="2175907"/>
    <lineage>
        <taxon>Eukaryota</taxon>
        <taxon>Fungi</taxon>
        <taxon>Dikarya</taxon>
        <taxon>Ascomycota</taxon>
        <taxon>Pezizomycotina</taxon>
        <taxon>Sordariomycetes</taxon>
        <taxon>Hypocreomycetidae</taxon>
        <taxon>Glomerellales</taxon>
        <taxon>Glomerellaceae</taxon>
        <taxon>Colletotrichum</taxon>
        <taxon>Colletotrichum orchidearum species complex</taxon>
    </lineage>
</organism>
<comment type="caution">
    <text evidence="2">The sequence shown here is derived from an EMBL/GenBank/DDBJ whole genome shotgun (WGS) entry which is preliminary data.</text>
</comment>
<keyword evidence="3" id="KW-1185">Reference proteome</keyword>
<sequence length="76" mass="8271">MLIPSLPGSYEPLLSSCWAVTGIHSLRVVLLDIILQPSHRDDERTRIALISGRGQDRFSQGRGQRAAPSKSSTLSA</sequence>
<dbReference type="AlphaFoldDB" id="A0A8H6MUJ1"/>
<protein>
    <submittedName>
        <fullName evidence="2">Uncharacterized protein</fullName>
    </submittedName>
</protein>
<name>A0A8H6MUJ1_9PEZI</name>
<accession>A0A8H6MUJ1</accession>
<evidence type="ECO:0000313" key="3">
    <source>
        <dbReference type="Proteomes" id="UP000652219"/>
    </source>
</evidence>
<dbReference type="EMBL" id="WIGN01000111">
    <property type="protein sequence ID" value="KAF6808818.1"/>
    <property type="molecule type" value="Genomic_DNA"/>
</dbReference>
<evidence type="ECO:0000313" key="2">
    <source>
        <dbReference type="EMBL" id="KAF6808818.1"/>
    </source>
</evidence>
<proteinExistence type="predicted"/>